<proteinExistence type="predicted"/>
<dbReference type="InterPro" id="IPR011527">
    <property type="entry name" value="ABC1_TM_dom"/>
</dbReference>
<dbReference type="SUPFAM" id="SSF52540">
    <property type="entry name" value="P-loop containing nucleoside triphosphate hydrolases"/>
    <property type="match status" value="1"/>
</dbReference>
<dbReference type="PANTHER" id="PTHR43394:SF1">
    <property type="entry name" value="ATP-BINDING CASSETTE SUB-FAMILY B MEMBER 10, MITOCHONDRIAL"/>
    <property type="match status" value="1"/>
</dbReference>
<keyword evidence="5 8" id="KW-1133">Transmembrane helix</keyword>
<dbReference type="Proteomes" id="UP001592531">
    <property type="component" value="Unassembled WGS sequence"/>
</dbReference>
<dbReference type="EMBL" id="JBHFAB010000013">
    <property type="protein sequence ID" value="MFC1418754.1"/>
    <property type="molecule type" value="Genomic_DNA"/>
</dbReference>
<dbReference type="Pfam" id="PF00005">
    <property type="entry name" value="ABC_tran"/>
    <property type="match status" value="1"/>
</dbReference>
<evidence type="ECO:0000259" key="9">
    <source>
        <dbReference type="PROSITE" id="PS50893"/>
    </source>
</evidence>
<dbReference type="PROSITE" id="PS50893">
    <property type="entry name" value="ABC_TRANSPORTER_2"/>
    <property type="match status" value="1"/>
</dbReference>
<protein>
    <submittedName>
        <fullName evidence="11">ATP-binding cassette domain-containing protein</fullName>
    </submittedName>
</protein>
<feature type="transmembrane region" description="Helical" evidence="8">
    <location>
        <begin position="188"/>
        <end position="206"/>
    </location>
</feature>
<feature type="domain" description="ABC transporter" evidence="9">
    <location>
        <begin position="390"/>
        <end position="629"/>
    </location>
</feature>
<evidence type="ECO:0000256" key="4">
    <source>
        <dbReference type="ARBA" id="ARBA00022840"/>
    </source>
</evidence>
<comment type="caution">
    <text evidence="11">The sequence shown here is derived from an EMBL/GenBank/DDBJ whole genome shotgun (WGS) entry which is preliminary data.</text>
</comment>
<evidence type="ECO:0000256" key="1">
    <source>
        <dbReference type="ARBA" id="ARBA00004651"/>
    </source>
</evidence>
<evidence type="ECO:0000313" key="12">
    <source>
        <dbReference type="Proteomes" id="UP001592531"/>
    </source>
</evidence>
<evidence type="ECO:0000256" key="6">
    <source>
        <dbReference type="ARBA" id="ARBA00023136"/>
    </source>
</evidence>
<evidence type="ECO:0000259" key="10">
    <source>
        <dbReference type="PROSITE" id="PS50929"/>
    </source>
</evidence>
<dbReference type="GO" id="GO:0005524">
    <property type="term" value="F:ATP binding"/>
    <property type="evidence" value="ECO:0007669"/>
    <property type="project" value="UniProtKB-KW"/>
</dbReference>
<evidence type="ECO:0000256" key="3">
    <source>
        <dbReference type="ARBA" id="ARBA00022741"/>
    </source>
</evidence>
<keyword evidence="4 11" id="KW-0067">ATP-binding</keyword>
<evidence type="ECO:0000256" key="5">
    <source>
        <dbReference type="ARBA" id="ARBA00022989"/>
    </source>
</evidence>
<evidence type="ECO:0000256" key="8">
    <source>
        <dbReference type="SAM" id="Phobius"/>
    </source>
</evidence>
<keyword evidence="12" id="KW-1185">Reference proteome</keyword>
<gene>
    <name evidence="11" type="ORF">ACEZDE_19255</name>
</gene>
<name>A0ABV6VYB9_9ACTN</name>
<dbReference type="InterPro" id="IPR003593">
    <property type="entry name" value="AAA+_ATPase"/>
</dbReference>
<feature type="region of interest" description="Disordered" evidence="7">
    <location>
        <begin position="1"/>
        <end position="27"/>
    </location>
</feature>
<dbReference type="SMART" id="SM00382">
    <property type="entry name" value="AAA"/>
    <property type="match status" value="1"/>
</dbReference>
<feature type="compositionally biased region" description="Low complexity" evidence="7">
    <location>
        <begin position="1"/>
        <end position="10"/>
    </location>
</feature>
<evidence type="ECO:0000256" key="2">
    <source>
        <dbReference type="ARBA" id="ARBA00022692"/>
    </source>
</evidence>
<organism evidence="11 12">
    <name type="scientific">Streptacidiphilus cavernicola</name>
    <dbReference type="NCBI Taxonomy" id="3342716"/>
    <lineage>
        <taxon>Bacteria</taxon>
        <taxon>Bacillati</taxon>
        <taxon>Actinomycetota</taxon>
        <taxon>Actinomycetes</taxon>
        <taxon>Kitasatosporales</taxon>
        <taxon>Streptomycetaceae</taxon>
        <taxon>Streptacidiphilus</taxon>
    </lineage>
</organism>
<dbReference type="RefSeq" id="WP_380537550.1">
    <property type="nucleotide sequence ID" value="NZ_JBHFAB010000013.1"/>
</dbReference>
<keyword evidence="3" id="KW-0547">Nucleotide-binding</keyword>
<accession>A0ABV6VYB9</accession>
<dbReference type="SUPFAM" id="SSF90123">
    <property type="entry name" value="ABC transporter transmembrane region"/>
    <property type="match status" value="1"/>
</dbReference>
<sequence length="649" mass="70178">MAEDSTTAEQQDTDEQEQSEDLKWVHPGGDSDDIPTVLNGRDMRRRLPRLVHHTFALAWQVDPRSALVLIVCQVVSGLLSALGLFATTRALSSVIQAATDPSRLDSALPSVLVLTAAAGLRALLGIVIQALSQRLSPRIQREVGTRLLLAGVRTEMSSYDADGFSDRYNAAERGVDQAQQALGQTQNLVSSLATLVAASVVLAALYPPLLPLLLLAALPQAATALKGERITYVATVATFRDRRVLYLLRWTMVAKDAADQIRTDTITPHLMGKYQSAGDRVDRTTDQAAWQRAKITLYGAAASGIASGVLWAAVWVLLDTGRISAAAAGTAIFALRSASTSLQGIIGYGSQLLRSGFYMDDADRFVKEAEQQQIRVVRGTTAITGPPERIELRGVSFSYPGSEEPTLRDVDFEVRRGEIVAVVGVNGSGKTTLMKLLCGLNLPTQGEVLWDGVSVRDLDADTLWRECSVVPQEFARWPMNVRENVTLGQPQPDGDAAVMRAAAASSADDVITTLRSGLDTLLAREMWGGVALSSGQWQRLAVARALHRGAGLLVMDEPTSDLDPHAEHRIFNGLREIARNRAVVLVTHNVGNTAAADRIVVLSSGRIVQEGTFTQLTAAQGPLRDMWLLSQNRSFPTQNHEQEPVKHAP</sequence>
<dbReference type="PROSITE" id="PS00211">
    <property type="entry name" value="ABC_TRANSPORTER_1"/>
    <property type="match status" value="1"/>
</dbReference>
<dbReference type="InterPro" id="IPR036640">
    <property type="entry name" value="ABC1_TM_sf"/>
</dbReference>
<feature type="transmembrane region" description="Helical" evidence="8">
    <location>
        <begin position="107"/>
        <end position="131"/>
    </location>
</feature>
<dbReference type="InterPro" id="IPR017871">
    <property type="entry name" value="ABC_transporter-like_CS"/>
</dbReference>
<dbReference type="Gene3D" id="1.20.1560.10">
    <property type="entry name" value="ABC transporter type 1, transmembrane domain"/>
    <property type="match status" value="1"/>
</dbReference>
<reference evidence="11 12" key="1">
    <citation type="submission" date="2024-09" db="EMBL/GenBank/DDBJ databases">
        <authorList>
            <person name="Lee S.D."/>
        </authorList>
    </citation>
    <scope>NUCLEOTIDE SEQUENCE [LARGE SCALE GENOMIC DNA]</scope>
    <source>
        <strain evidence="11 12">N8-3</strain>
    </source>
</reference>
<dbReference type="PANTHER" id="PTHR43394">
    <property type="entry name" value="ATP-DEPENDENT PERMEASE MDL1, MITOCHONDRIAL"/>
    <property type="match status" value="1"/>
</dbReference>
<evidence type="ECO:0000256" key="7">
    <source>
        <dbReference type="SAM" id="MobiDB-lite"/>
    </source>
</evidence>
<dbReference type="InterPro" id="IPR003439">
    <property type="entry name" value="ABC_transporter-like_ATP-bd"/>
</dbReference>
<comment type="subcellular location">
    <subcellularLocation>
        <location evidence="1">Cell membrane</location>
        <topology evidence="1">Multi-pass membrane protein</topology>
    </subcellularLocation>
</comment>
<dbReference type="PROSITE" id="PS50929">
    <property type="entry name" value="ABC_TM1F"/>
    <property type="match status" value="1"/>
</dbReference>
<keyword evidence="2 8" id="KW-0812">Transmembrane</keyword>
<feature type="transmembrane region" description="Helical" evidence="8">
    <location>
        <begin position="295"/>
        <end position="318"/>
    </location>
</feature>
<feature type="domain" description="ABC transmembrane type-1" evidence="10">
    <location>
        <begin position="67"/>
        <end position="354"/>
    </location>
</feature>
<dbReference type="Gene3D" id="3.40.50.300">
    <property type="entry name" value="P-loop containing nucleotide triphosphate hydrolases"/>
    <property type="match status" value="1"/>
</dbReference>
<dbReference type="InterPro" id="IPR027417">
    <property type="entry name" value="P-loop_NTPase"/>
</dbReference>
<dbReference type="CDD" id="cd03228">
    <property type="entry name" value="ABCC_MRP_Like"/>
    <property type="match status" value="1"/>
</dbReference>
<feature type="transmembrane region" description="Helical" evidence="8">
    <location>
        <begin position="66"/>
        <end position="87"/>
    </location>
</feature>
<keyword evidence="6 8" id="KW-0472">Membrane</keyword>
<dbReference type="InterPro" id="IPR039421">
    <property type="entry name" value="Type_1_exporter"/>
</dbReference>
<evidence type="ECO:0000313" key="11">
    <source>
        <dbReference type="EMBL" id="MFC1418754.1"/>
    </source>
</evidence>